<reference evidence="2 3" key="1">
    <citation type="submission" date="2016-07" db="EMBL/GenBank/DDBJ databases">
        <authorList>
            <consortium name="Pathogen Informatics"/>
        </authorList>
    </citation>
    <scope>NUCLEOTIDE SEQUENCE [LARGE SCALE GENOMIC DNA]</scope>
</reference>
<proteinExistence type="predicted"/>
<feature type="transmembrane region" description="Helical" evidence="1">
    <location>
        <begin position="243"/>
        <end position="266"/>
    </location>
</feature>
<name>A0A1G4EC07_PLAVI</name>
<gene>
    <name evidence="2" type="ORF">PVT01_000022000</name>
</gene>
<dbReference type="Pfam" id="PF05795">
    <property type="entry name" value="Plasmodium_Vir"/>
    <property type="match status" value="1"/>
</dbReference>
<dbReference type="Proteomes" id="UP000196402">
    <property type="component" value="Unassembled WGS sequence"/>
</dbReference>
<dbReference type="AlphaFoldDB" id="A0A1G4EC07"/>
<evidence type="ECO:0000313" key="2">
    <source>
        <dbReference type="EMBL" id="SCA59596.1"/>
    </source>
</evidence>
<sequence length="317" mass="36481">MCSTRSPGKESYEFFENIEEYIEKAKSAESNTTSSNAERECDSFMTFSGHIFRVKERAKIICEQYTKLYDLLTDCKNKSGNNPNYNKCSEFLKYWVNFKLIESMKNEGHTVHHVYDLLEGQITSNVNNNINLNFICDINNEDLNKMNILYSLYENYSELKTIINTNPEEGKQKLLPLSSACCIDYIKANYICNDGNNIKNSKFCEKLNTFISKYKDLYTKVDNQGPEFSNNFIKLEECPNTKIITTAVTGTVVGLIPLLGVLYKFTPMGQVIRSKMGILNNDISNIDEDMTNISLMEQEKEPLKFQQGTYNIKYQSL</sequence>
<organism evidence="2 3">
    <name type="scientific">Plasmodium vivax</name>
    <name type="common">malaria parasite P. vivax</name>
    <dbReference type="NCBI Taxonomy" id="5855"/>
    <lineage>
        <taxon>Eukaryota</taxon>
        <taxon>Sar</taxon>
        <taxon>Alveolata</taxon>
        <taxon>Apicomplexa</taxon>
        <taxon>Aconoidasida</taxon>
        <taxon>Haemosporida</taxon>
        <taxon>Plasmodiidae</taxon>
        <taxon>Plasmodium</taxon>
        <taxon>Plasmodium (Plasmodium)</taxon>
    </lineage>
</organism>
<evidence type="ECO:0000256" key="1">
    <source>
        <dbReference type="SAM" id="Phobius"/>
    </source>
</evidence>
<accession>A0A1G4EC07</accession>
<dbReference type="VEuPathDB" id="PlasmoDB:PVW1_050045100"/>
<keyword evidence="1" id="KW-0472">Membrane</keyword>
<keyword evidence="1" id="KW-1133">Transmembrane helix</keyword>
<keyword evidence="1" id="KW-0812">Transmembrane</keyword>
<dbReference type="VEuPathDB" id="PlasmoDB:PVX_042690"/>
<dbReference type="EMBL" id="FLYH01000032">
    <property type="protein sequence ID" value="SCA59596.1"/>
    <property type="molecule type" value="Genomic_DNA"/>
</dbReference>
<dbReference type="VEuPathDB" id="PlasmoDB:PVP01_0005900"/>
<dbReference type="VEuPathDB" id="PlasmoDB:PVPAM_020027200"/>
<dbReference type="InterPro" id="IPR008780">
    <property type="entry name" value="Plasmodium_Vir"/>
</dbReference>
<protein>
    <submittedName>
        <fullName evidence="2">VIR protein</fullName>
    </submittedName>
</protein>
<evidence type="ECO:0000313" key="3">
    <source>
        <dbReference type="Proteomes" id="UP000196402"/>
    </source>
</evidence>